<organism evidence="12 13">
    <name type="scientific">Colletotrichum lupini</name>
    <dbReference type="NCBI Taxonomy" id="145971"/>
    <lineage>
        <taxon>Eukaryota</taxon>
        <taxon>Fungi</taxon>
        <taxon>Dikarya</taxon>
        <taxon>Ascomycota</taxon>
        <taxon>Pezizomycotina</taxon>
        <taxon>Sordariomycetes</taxon>
        <taxon>Hypocreomycetidae</taxon>
        <taxon>Glomerellales</taxon>
        <taxon>Glomerellaceae</taxon>
        <taxon>Colletotrichum</taxon>
        <taxon>Colletotrichum acutatum species complex</taxon>
    </lineage>
</organism>
<evidence type="ECO:0000256" key="3">
    <source>
        <dbReference type="ARBA" id="ARBA00022448"/>
    </source>
</evidence>
<feature type="domain" description="Major facilitator superfamily (MFS) profile" evidence="11">
    <location>
        <begin position="279"/>
        <end position="766"/>
    </location>
</feature>
<evidence type="ECO:0000259" key="11">
    <source>
        <dbReference type="PROSITE" id="PS50850"/>
    </source>
</evidence>
<feature type="transmembrane region" description="Helical" evidence="9">
    <location>
        <begin position="500"/>
        <end position="521"/>
    </location>
</feature>
<feature type="transmembrane region" description="Helical" evidence="9">
    <location>
        <begin position="276"/>
        <end position="302"/>
    </location>
</feature>
<dbReference type="InterPro" id="IPR011701">
    <property type="entry name" value="MFS"/>
</dbReference>
<feature type="transmembrane region" description="Helical" evidence="9">
    <location>
        <begin position="314"/>
        <end position="332"/>
    </location>
</feature>
<feature type="transmembrane region" description="Helical" evidence="9">
    <location>
        <begin position="541"/>
        <end position="562"/>
    </location>
</feature>
<reference evidence="12" key="1">
    <citation type="journal article" date="2021" name="Mol. Plant Microbe Interact.">
        <title>Complete Genome Sequence of the Plant-Pathogenic Fungus Colletotrichum lupini.</title>
        <authorList>
            <person name="Baroncelli R."/>
            <person name="Pensec F."/>
            <person name="Da Lio D."/>
            <person name="Boufleur T."/>
            <person name="Vicente I."/>
            <person name="Sarrocco S."/>
            <person name="Picot A."/>
            <person name="Baraldi E."/>
            <person name="Sukno S."/>
            <person name="Thon M."/>
            <person name="Le Floch G."/>
        </authorList>
    </citation>
    <scope>NUCLEOTIDE SEQUENCE</scope>
    <source>
        <strain evidence="12">IMI 504893</strain>
    </source>
</reference>
<dbReference type="RefSeq" id="XP_049147613.1">
    <property type="nucleotide sequence ID" value="XM_049290468.1"/>
</dbReference>
<comment type="similarity">
    <text evidence="2">Belongs to the major facilitator superfamily. TCR/Tet family.</text>
</comment>
<feature type="transmembrane region" description="Helical" evidence="9">
    <location>
        <begin position="432"/>
        <end position="452"/>
    </location>
</feature>
<feature type="chain" id="PRO_5040363039" evidence="10">
    <location>
        <begin position="23"/>
        <end position="793"/>
    </location>
</feature>
<keyword evidence="6 9" id="KW-1133">Transmembrane helix</keyword>
<dbReference type="SUPFAM" id="SSF103473">
    <property type="entry name" value="MFS general substrate transporter"/>
    <property type="match status" value="1"/>
</dbReference>
<protein>
    <submittedName>
        <fullName evidence="12">Major facilitator superfamily transporter</fullName>
    </submittedName>
</protein>
<dbReference type="InterPro" id="IPR020846">
    <property type="entry name" value="MFS_dom"/>
</dbReference>
<keyword evidence="4" id="KW-1003">Cell membrane</keyword>
<evidence type="ECO:0000256" key="7">
    <source>
        <dbReference type="ARBA" id="ARBA00023136"/>
    </source>
</evidence>
<keyword evidence="10" id="KW-0732">Signal</keyword>
<dbReference type="PANTHER" id="PTHR23501">
    <property type="entry name" value="MAJOR FACILITATOR SUPERFAMILY"/>
    <property type="match status" value="1"/>
</dbReference>
<feature type="transmembrane region" description="Helical" evidence="9">
    <location>
        <begin position="344"/>
        <end position="363"/>
    </location>
</feature>
<dbReference type="GeneID" id="73345478"/>
<dbReference type="GO" id="GO:0022857">
    <property type="term" value="F:transmembrane transporter activity"/>
    <property type="evidence" value="ECO:0007669"/>
    <property type="project" value="InterPro"/>
</dbReference>
<gene>
    <name evidence="12" type="ORF">CLUP02_11500</name>
</gene>
<dbReference type="Gene3D" id="1.20.1250.20">
    <property type="entry name" value="MFS general substrate transporter like domains"/>
    <property type="match status" value="1"/>
</dbReference>
<accession>A0A9Q8WJW1</accession>
<evidence type="ECO:0000256" key="1">
    <source>
        <dbReference type="ARBA" id="ARBA00004651"/>
    </source>
</evidence>
<feature type="transmembrane region" description="Helical" evidence="9">
    <location>
        <begin position="401"/>
        <end position="420"/>
    </location>
</feature>
<dbReference type="AlphaFoldDB" id="A0A9Q8WJW1"/>
<feature type="signal peptide" evidence="10">
    <location>
        <begin position="1"/>
        <end position="22"/>
    </location>
</feature>
<dbReference type="FunFam" id="1.20.1250.20:FF:000489">
    <property type="entry name" value="MFS general substrate transporter"/>
    <property type="match status" value="1"/>
</dbReference>
<dbReference type="FunFam" id="1.20.1720.10:FF:000012">
    <property type="entry name" value="MFS toxin efflux pump (AflT)"/>
    <property type="match status" value="1"/>
</dbReference>
<evidence type="ECO:0000256" key="5">
    <source>
        <dbReference type="ARBA" id="ARBA00022692"/>
    </source>
</evidence>
<dbReference type="InterPro" id="IPR036259">
    <property type="entry name" value="MFS_trans_sf"/>
</dbReference>
<feature type="transmembrane region" description="Helical" evidence="9">
    <location>
        <begin position="739"/>
        <end position="761"/>
    </location>
</feature>
<evidence type="ECO:0000313" key="12">
    <source>
        <dbReference type="EMBL" id="UQC86001.1"/>
    </source>
</evidence>
<feature type="transmembrane region" description="Helical" evidence="9">
    <location>
        <begin position="671"/>
        <end position="692"/>
    </location>
</feature>
<dbReference type="Proteomes" id="UP000830671">
    <property type="component" value="Chromosome 6"/>
</dbReference>
<evidence type="ECO:0000313" key="13">
    <source>
        <dbReference type="Proteomes" id="UP000830671"/>
    </source>
</evidence>
<dbReference type="EMBL" id="CP019478">
    <property type="protein sequence ID" value="UQC86001.1"/>
    <property type="molecule type" value="Genomic_DNA"/>
</dbReference>
<evidence type="ECO:0000256" key="6">
    <source>
        <dbReference type="ARBA" id="ARBA00022989"/>
    </source>
</evidence>
<name>A0A9Q8WJW1_9PEZI</name>
<dbReference type="Pfam" id="PF07690">
    <property type="entry name" value="MFS_1"/>
    <property type="match status" value="1"/>
</dbReference>
<evidence type="ECO:0000256" key="9">
    <source>
        <dbReference type="SAM" id="Phobius"/>
    </source>
</evidence>
<dbReference type="PRINTS" id="PR01036">
    <property type="entry name" value="TCRTETB"/>
</dbReference>
<evidence type="ECO:0000256" key="2">
    <source>
        <dbReference type="ARBA" id="ARBA00007520"/>
    </source>
</evidence>
<keyword evidence="7 9" id="KW-0472">Membrane</keyword>
<dbReference type="PROSITE" id="PS50850">
    <property type="entry name" value="MFS"/>
    <property type="match status" value="1"/>
</dbReference>
<feature type="transmembrane region" description="Helical" evidence="9">
    <location>
        <begin position="632"/>
        <end position="650"/>
    </location>
</feature>
<feature type="transmembrane region" description="Helical" evidence="9">
    <location>
        <begin position="473"/>
        <end position="494"/>
    </location>
</feature>
<dbReference type="Gene3D" id="1.20.1720.10">
    <property type="entry name" value="Multidrug resistance protein D"/>
    <property type="match status" value="1"/>
</dbReference>
<feature type="transmembrane region" description="Helical" evidence="9">
    <location>
        <begin position="582"/>
        <end position="601"/>
    </location>
</feature>
<keyword evidence="13" id="KW-1185">Reference proteome</keyword>
<dbReference type="CDD" id="cd17502">
    <property type="entry name" value="MFS_Azr1_MDR_like"/>
    <property type="match status" value="1"/>
</dbReference>
<sequence>MTLSTRLWSWSLPSFAIPFLSATERDDVLPSQSKYRLVIIIPTTPPGMAPAYTAHRSTHGGRAPKTSETTSGPLPGYRLLYNTKGPILGVRLSFTSQSQRQRDLTFSRPSPSASDPSIHVLGKAMVLVGKSVIFSPTVSLFPSLLIRINKQDQQIPDSTSLALVDLSTLSTAFDRLVVIANMFDAQKAAVPSFMAPPTFLQSRASTLTPSDSSSNYDEMEKDIASSAASFQDIRIDPILLPPVPYSELSRIPSAKSEQAEIVNNEDDLEYPKGMKLALIVMALCFSVFLMALDNSIIATAIPRITDEFKSLNDVGWYGSAYLLTTASLQLLFGKFYSFFSIKWVYLITIAIFELGSLICGVAPNSIALIIGRAIAGVGSAGIFAGALIILAYSVPLEKRPIYTGAVGSMWGISSVAGPLLGGVFTDSLTWRWCFYINLPIGAVTIFVILFFFPDPVRSIPQETWRTRFIQMDPLGNMLFMPAIICLLLALHWGGVTYPWASARVIVLFLIFGFGMAGFLYLQYLGQENATVPPRIFKQRSVWSSSFFAFNTGAAFLLSVYFLPIWFQSVQGVSAVNSGVRNLPMLVSNIIASLVAGAAVTIWGLYTPWMILGSILMGIGYGLISTFNPNTSSAMWIGYQILAGAGVGAAMQQPLMAVQVVLDMADVPTGTAIIIFTQTVGGAIFVAIGQTVFTNKLVESLVEYIPTIDPHSVIAAGVTAIRKTIDPSLLPAVEHAYSDALAQAFLVSAVTASATIIGSVFVEWKSVKGKDVHLGDFRVQSSSFPFVPWRDFRM</sequence>
<keyword evidence="3" id="KW-0813">Transport</keyword>
<comment type="subcellular location">
    <subcellularLocation>
        <location evidence="1">Cell membrane</location>
        <topology evidence="1">Multi-pass membrane protein</topology>
    </subcellularLocation>
</comment>
<keyword evidence="8" id="KW-0325">Glycoprotein</keyword>
<evidence type="ECO:0000256" key="4">
    <source>
        <dbReference type="ARBA" id="ARBA00022475"/>
    </source>
</evidence>
<dbReference type="PANTHER" id="PTHR23501:SF199">
    <property type="entry name" value="MFS EFFLUX TRANSPORTER INPD-RELATED"/>
    <property type="match status" value="1"/>
</dbReference>
<dbReference type="KEGG" id="clup:CLUP02_11500"/>
<keyword evidence="5 9" id="KW-0812">Transmembrane</keyword>
<dbReference type="GO" id="GO:0005886">
    <property type="term" value="C:plasma membrane"/>
    <property type="evidence" value="ECO:0007669"/>
    <property type="project" value="UniProtKB-SubCell"/>
</dbReference>
<evidence type="ECO:0000256" key="8">
    <source>
        <dbReference type="ARBA" id="ARBA00023180"/>
    </source>
</evidence>
<dbReference type="FunFam" id="1.20.1250.20:FF:000196">
    <property type="entry name" value="MFS toxin efflux pump (AflT)"/>
    <property type="match status" value="1"/>
</dbReference>
<feature type="transmembrane region" description="Helical" evidence="9">
    <location>
        <begin position="369"/>
        <end position="394"/>
    </location>
</feature>
<proteinExistence type="inferred from homology"/>
<evidence type="ECO:0000256" key="10">
    <source>
        <dbReference type="SAM" id="SignalP"/>
    </source>
</evidence>